<evidence type="ECO:0000313" key="1">
    <source>
        <dbReference type="EMBL" id="ABM18294.1"/>
    </source>
</evidence>
<accession>A1TZX5</accession>
<proteinExistence type="predicted"/>
<dbReference type="OrthoDB" id="6370461at2"/>
<sequence>MRLVSIPTFIEIVYGEDDHPPSVSTIRRRCPTIPGAFRDGKRWRIDIDIFFAVMRSRALGGITDENDDEDLAVVMKIVKKTG</sequence>
<dbReference type="STRING" id="351348.Maqu_1204"/>
<dbReference type="AlphaFoldDB" id="A1TZX5"/>
<organism evidence="1 2">
    <name type="scientific">Marinobacter nauticus (strain ATCC 700491 / DSM 11845 / VT8)</name>
    <name type="common">Marinobacter aquaeolei</name>
    <dbReference type="NCBI Taxonomy" id="351348"/>
    <lineage>
        <taxon>Bacteria</taxon>
        <taxon>Pseudomonadati</taxon>
        <taxon>Pseudomonadota</taxon>
        <taxon>Gammaproteobacteria</taxon>
        <taxon>Pseudomonadales</taxon>
        <taxon>Marinobacteraceae</taxon>
        <taxon>Marinobacter</taxon>
    </lineage>
</organism>
<dbReference type="RefSeq" id="WP_011784711.1">
    <property type="nucleotide sequence ID" value="NC_008740.1"/>
</dbReference>
<evidence type="ECO:0008006" key="3">
    <source>
        <dbReference type="Google" id="ProtNLM"/>
    </source>
</evidence>
<evidence type="ECO:0000313" key="2">
    <source>
        <dbReference type="Proteomes" id="UP000000998"/>
    </source>
</evidence>
<protein>
    <recommendedName>
        <fullName evidence="3">DNA-binding protein</fullName>
    </recommendedName>
</protein>
<dbReference type="HOGENOM" id="CLU_2554256_0_0_6"/>
<dbReference type="EMBL" id="CP000514">
    <property type="protein sequence ID" value="ABM18294.1"/>
    <property type="molecule type" value="Genomic_DNA"/>
</dbReference>
<reference evidence="2" key="1">
    <citation type="journal article" date="2011" name="Appl. Environ. Microbiol.">
        <title>Genomic potential of Marinobacter aquaeolei, a biogeochemical 'opportunitroph'.</title>
        <authorList>
            <person name="Singer E."/>
            <person name="Webb E.A."/>
            <person name="Nelson W.C."/>
            <person name="Heidelberg J.F."/>
            <person name="Ivanova N."/>
            <person name="Pati A."/>
            <person name="Edwards K.J."/>
        </authorList>
    </citation>
    <scope>NUCLEOTIDE SEQUENCE [LARGE SCALE GENOMIC DNA]</scope>
    <source>
        <strain evidence="2">ATCC 700491 / DSM 11845 / VT8</strain>
    </source>
</reference>
<dbReference type="KEGG" id="maq:Maqu_1204"/>
<dbReference type="Proteomes" id="UP000000998">
    <property type="component" value="Chromosome"/>
</dbReference>
<gene>
    <name evidence="1" type="ordered locus">Maqu_1204</name>
</gene>
<name>A1TZX5_MARN8</name>